<dbReference type="GeneID" id="20809884"/>
<dbReference type="OrthoDB" id="123906at2759"/>
<accession>W4GH63</accession>
<evidence type="ECO:0000313" key="1">
    <source>
        <dbReference type="EMBL" id="ETV78303.1"/>
    </source>
</evidence>
<dbReference type="RefSeq" id="XP_009831884.1">
    <property type="nucleotide sequence ID" value="XM_009833582.1"/>
</dbReference>
<dbReference type="EMBL" id="KI913130">
    <property type="protein sequence ID" value="ETV78303.1"/>
    <property type="molecule type" value="Genomic_DNA"/>
</dbReference>
<gene>
    <name evidence="1" type="ORF">H257_07888</name>
</gene>
<name>W4GH63_APHAT</name>
<protein>
    <submittedName>
        <fullName evidence="1">Uncharacterized protein</fullName>
    </submittedName>
</protein>
<organism evidence="1">
    <name type="scientific">Aphanomyces astaci</name>
    <name type="common">Crayfish plague agent</name>
    <dbReference type="NCBI Taxonomy" id="112090"/>
    <lineage>
        <taxon>Eukaryota</taxon>
        <taxon>Sar</taxon>
        <taxon>Stramenopiles</taxon>
        <taxon>Oomycota</taxon>
        <taxon>Saprolegniomycetes</taxon>
        <taxon>Saprolegniales</taxon>
        <taxon>Verrucalvaceae</taxon>
        <taxon>Aphanomyces</taxon>
    </lineage>
</organism>
<sequence>MTYLCKIVHSQGIIGHSQGVVNLDPGLPAWHPITVQSAFNDIWTFSSARNKVASTLSACPQPTQQGAQNRTISSLLFVDDTLDISTSYAGIQDRAGISNYFTGQSASGSVFGADKSFLFYLSPRAHPDIALNDGLGIPQPICVIAPSKGFAT</sequence>
<proteinExistence type="predicted"/>
<reference evidence="1" key="1">
    <citation type="submission" date="2013-12" db="EMBL/GenBank/DDBJ databases">
        <title>The Genome Sequence of Aphanomyces astaci APO3.</title>
        <authorList>
            <consortium name="The Broad Institute Genomics Platform"/>
            <person name="Russ C."/>
            <person name="Tyler B."/>
            <person name="van West P."/>
            <person name="Dieguez-Uribeondo J."/>
            <person name="Young S.K."/>
            <person name="Zeng Q."/>
            <person name="Gargeya S."/>
            <person name="Fitzgerald M."/>
            <person name="Abouelleil A."/>
            <person name="Alvarado L."/>
            <person name="Chapman S.B."/>
            <person name="Gainer-Dewar J."/>
            <person name="Goldberg J."/>
            <person name="Griggs A."/>
            <person name="Gujja S."/>
            <person name="Hansen M."/>
            <person name="Howarth C."/>
            <person name="Imamovic A."/>
            <person name="Ireland A."/>
            <person name="Larimer J."/>
            <person name="McCowan C."/>
            <person name="Murphy C."/>
            <person name="Pearson M."/>
            <person name="Poon T.W."/>
            <person name="Priest M."/>
            <person name="Roberts A."/>
            <person name="Saif S."/>
            <person name="Shea T."/>
            <person name="Sykes S."/>
            <person name="Wortman J."/>
            <person name="Nusbaum C."/>
            <person name="Birren B."/>
        </authorList>
    </citation>
    <scope>NUCLEOTIDE SEQUENCE [LARGE SCALE GENOMIC DNA]</scope>
    <source>
        <strain evidence="1">APO3</strain>
    </source>
</reference>
<dbReference type="VEuPathDB" id="FungiDB:H257_07888"/>
<dbReference type="AlphaFoldDB" id="W4GH63"/>